<accession>A0ABQ5TSJ0</accession>
<comment type="caution">
    <text evidence="1">The sequence shown here is derived from an EMBL/GenBank/DDBJ whole genome shotgun (WGS) entry which is preliminary data.</text>
</comment>
<proteinExistence type="predicted"/>
<reference evidence="1" key="2">
    <citation type="submission" date="2023-01" db="EMBL/GenBank/DDBJ databases">
        <title>Draft genome sequence of Methylophaga thalassica strain NBRC 102424.</title>
        <authorList>
            <person name="Sun Q."/>
            <person name="Mori K."/>
        </authorList>
    </citation>
    <scope>NUCLEOTIDE SEQUENCE</scope>
    <source>
        <strain evidence="1">NBRC 102424</strain>
    </source>
</reference>
<evidence type="ECO:0000313" key="1">
    <source>
        <dbReference type="EMBL" id="GLP99122.1"/>
    </source>
</evidence>
<dbReference type="EMBL" id="BSND01000004">
    <property type="protein sequence ID" value="GLP99122.1"/>
    <property type="molecule type" value="Genomic_DNA"/>
</dbReference>
<dbReference type="Proteomes" id="UP001161423">
    <property type="component" value="Unassembled WGS sequence"/>
</dbReference>
<protein>
    <submittedName>
        <fullName evidence="1">Uncharacterized protein</fullName>
    </submittedName>
</protein>
<sequence length="49" mass="5506">MLNGGERLIIQTTDAYLVNAELFGKFGEQQEKYPKAALLLVLIRVLIQS</sequence>
<organism evidence="1 2">
    <name type="scientific">Methylophaga thalassica</name>
    <dbReference type="NCBI Taxonomy" id="40223"/>
    <lineage>
        <taxon>Bacteria</taxon>
        <taxon>Pseudomonadati</taxon>
        <taxon>Pseudomonadota</taxon>
        <taxon>Gammaproteobacteria</taxon>
        <taxon>Thiotrichales</taxon>
        <taxon>Piscirickettsiaceae</taxon>
        <taxon>Methylophaga</taxon>
    </lineage>
</organism>
<keyword evidence="2" id="KW-1185">Reference proteome</keyword>
<reference evidence="1" key="1">
    <citation type="journal article" date="2014" name="Int. J. Syst. Evol. Microbiol.">
        <title>Complete genome of a new Firmicutes species belonging to the dominant human colonic microbiota ('Ruminococcus bicirculans') reveals two chromosomes and a selective capacity to utilize plant glucans.</title>
        <authorList>
            <consortium name="NISC Comparative Sequencing Program"/>
            <person name="Wegmann U."/>
            <person name="Louis P."/>
            <person name="Goesmann A."/>
            <person name="Henrissat B."/>
            <person name="Duncan S.H."/>
            <person name="Flint H.J."/>
        </authorList>
    </citation>
    <scope>NUCLEOTIDE SEQUENCE</scope>
    <source>
        <strain evidence="1">NBRC 102424</strain>
    </source>
</reference>
<evidence type="ECO:0000313" key="2">
    <source>
        <dbReference type="Proteomes" id="UP001161423"/>
    </source>
</evidence>
<name>A0ABQ5TSJ0_9GAMM</name>
<gene>
    <name evidence="1" type="ORF">GCM10007891_09760</name>
</gene>